<proteinExistence type="predicted"/>
<feature type="domain" description="Thioredoxin" evidence="7">
    <location>
        <begin position="45"/>
        <end position="184"/>
    </location>
</feature>
<dbReference type="PANTHER" id="PTHR42852">
    <property type="entry name" value="THIOL:DISULFIDE INTERCHANGE PROTEIN DSBE"/>
    <property type="match status" value="1"/>
</dbReference>
<protein>
    <submittedName>
        <fullName evidence="8">Redoxin</fullName>
    </submittedName>
</protein>
<dbReference type="InterPro" id="IPR017937">
    <property type="entry name" value="Thioredoxin_CS"/>
</dbReference>
<reference evidence="8 9" key="1">
    <citation type="submission" date="2014-03" db="EMBL/GenBank/DDBJ databases">
        <title>Genome sequence of Bordetella holmseii.</title>
        <authorList>
            <person name="Harvill E."/>
            <person name="Goodfield L.L."/>
            <person name="Ivanov Y."/>
            <person name="Meyer J.A."/>
            <person name="Newth C."/>
            <person name="Cassiday P."/>
            <person name="Tondella M.L."/>
            <person name="Liao P."/>
            <person name="Zimmerman J."/>
            <person name="Meert K."/>
            <person name="Wessel D."/>
            <person name="Berger J."/>
            <person name="Dean J.M."/>
            <person name="Holubkov R."/>
            <person name="Burr J."/>
            <person name="Liu T."/>
            <person name="Brinkac L.M."/>
            <person name="Sanka R."/>
            <person name="Kim M."/>
            <person name="Losada L."/>
        </authorList>
    </citation>
    <scope>NUCLEOTIDE SEQUENCE [LARGE SCALE GENOMIC DNA]</scope>
    <source>
        <strain evidence="8 9">CDC-H585-BH</strain>
    </source>
</reference>
<evidence type="ECO:0000256" key="6">
    <source>
        <dbReference type="SAM" id="SignalP"/>
    </source>
</evidence>
<evidence type="ECO:0000256" key="1">
    <source>
        <dbReference type="ARBA" id="ARBA00004418"/>
    </source>
</evidence>
<evidence type="ECO:0000256" key="4">
    <source>
        <dbReference type="ARBA" id="ARBA00023157"/>
    </source>
</evidence>
<dbReference type="PROSITE" id="PS51352">
    <property type="entry name" value="THIOREDOXIN_2"/>
    <property type="match status" value="1"/>
</dbReference>
<comment type="subcellular location">
    <subcellularLocation>
        <location evidence="1">Periplasm</location>
    </subcellularLocation>
</comment>
<dbReference type="InterPro" id="IPR000866">
    <property type="entry name" value="AhpC/TSA"/>
</dbReference>
<evidence type="ECO:0000313" key="9">
    <source>
        <dbReference type="Proteomes" id="UP000026682"/>
    </source>
</evidence>
<keyword evidence="3" id="KW-0574">Periplasm</keyword>
<dbReference type="STRING" id="35814.BBB42_02695"/>
<evidence type="ECO:0000259" key="7">
    <source>
        <dbReference type="PROSITE" id="PS51352"/>
    </source>
</evidence>
<dbReference type="PROSITE" id="PS00194">
    <property type="entry name" value="THIOREDOXIN_1"/>
    <property type="match status" value="1"/>
</dbReference>
<dbReference type="InterPro" id="IPR036249">
    <property type="entry name" value="Thioredoxin-like_sf"/>
</dbReference>
<evidence type="ECO:0000313" key="8">
    <source>
        <dbReference type="EMBL" id="KAK96241.1"/>
    </source>
</evidence>
<keyword evidence="4" id="KW-1015">Disulfide bond</keyword>
<sequence length="184" mass="19369">MMDAMNRCIFVCAGVAAAAAAAGSYLYTRSRSTPPAVAAAAPAAPDPLAALLAMSLPDLDGNAQALSQWRGQLMVINFWATWCAPCVKEMPELDELQKKTPNVRFVGIGVDTADNMRKFVEKIPVSYPLLVMGAGAVDVLRGLGNPAGGLPFTLVLNANGSIRQKMLDQIDPAALEKSILSLPA</sequence>
<dbReference type="Gene3D" id="3.40.30.10">
    <property type="entry name" value="Glutaredoxin"/>
    <property type="match status" value="1"/>
</dbReference>
<evidence type="ECO:0000256" key="2">
    <source>
        <dbReference type="ARBA" id="ARBA00022748"/>
    </source>
</evidence>
<dbReference type="InterPro" id="IPR050553">
    <property type="entry name" value="Thioredoxin_ResA/DsbE_sf"/>
</dbReference>
<dbReference type="SUPFAM" id="SSF52833">
    <property type="entry name" value="Thioredoxin-like"/>
    <property type="match status" value="1"/>
</dbReference>
<dbReference type="GO" id="GO:0017004">
    <property type="term" value="P:cytochrome complex assembly"/>
    <property type="evidence" value="ECO:0007669"/>
    <property type="project" value="UniProtKB-KW"/>
</dbReference>
<dbReference type="AlphaFoldDB" id="A0A158M8M0"/>
<dbReference type="GO" id="GO:0042597">
    <property type="term" value="C:periplasmic space"/>
    <property type="evidence" value="ECO:0007669"/>
    <property type="project" value="UniProtKB-SubCell"/>
</dbReference>
<accession>A0A158M8M0</accession>
<dbReference type="EMBL" id="JFZZ01000044">
    <property type="protein sequence ID" value="KAK96241.1"/>
    <property type="molecule type" value="Genomic_DNA"/>
</dbReference>
<feature type="signal peptide" evidence="6">
    <location>
        <begin position="1"/>
        <end position="18"/>
    </location>
</feature>
<dbReference type="GO" id="GO:0016209">
    <property type="term" value="F:antioxidant activity"/>
    <property type="evidence" value="ECO:0007669"/>
    <property type="project" value="InterPro"/>
</dbReference>
<comment type="caution">
    <text evidence="8">The sequence shown here is derived from an EMBL/GenBank/DDBJ whole genome shotgun (WGS) entry which is preliminary data.</text>
</comment>
<organism evidence="8 9">
    <name type="scientific">Bordetella holmesii CDC-H585-BH</name>
    <dbReference type="NCBI Taxonomy" id="1331206"/>
    <lineage>
        <taxon>Bacteria</taxon>
        <taxon>Pseudomonadati</taxon>
        <taxon>Pseudomonadota</taxon>
        <taxon>Betaproteobacteria</taxon>
        <taxon>Burkholderiales</taxon>
        <taxon>Alcaligenaceae</taxon>
        <taxon>Bordetella</taxon>
    </lineage>
</organism>
<keyword evidence="6" id="KW-0732">Signal</keyword>
<feature type="chain" id="PRO_5007628646" evidence="6">
    <location>
        <begin position="19"/>
        <end position="184"/>
    </location>
</feature>
<gene>
    <name evidence="8" type="ORF">L497_3548</name>
</gene>
<keyword evidence="2" id="KW-0201">Cytochrome c-type biogenesis</keyword>
<dbReference type="Pfam" id="PF00578">
    <property type="entry name" value="AhpC-TSA"/>
    <property type="match status" value="1"/>
</dbReference>
<keyword evidence="5" id="KW-0676">Redox-active center</keyword>
<dbReference type="PANTHER" id="PTHR42852:SF6">
    <property type="entry name" value="THIOL:DISULFIDE INTERCHANGE PROTEIN DSBE"/>
    <property type="match status" value="1"/>
</dbReference>
<dbReference type="InterPro" id="IPR013766">
    <property type="entry name" value="Thioredoxin_domain"/>
</dbReference>
<dbReference type="PATRIC" id="fig|1331206.3.peg.1183"/>
<dbReference type="GO" id="GO:0015036">
    <property type="term" value="F:disulfide oxidoreductase activity"/>
    <property type="evidence" value="ECO:0007669"/>
    <property type="project" value="UniProtKB-ARBA"/>
</dbReference>
<dbReference type="CDD" id="cd02966">
    <property type="entry name" value="TlpA_like_family"/>
    <property type="match status" value="1"/>
</dbReference>
<evidence type="ECO:0000256" key="5">
    <source>
        <dbReference type="ARBA" id="ARBA00023284"/>
    </source>
</evidence>
<name>A0A158M8M0_9BORD</name>
<evidence type="ECO:0000256" key="3">
    <source>
        <dbReference type="ARBA" id="ARBA00022764"/>
    </source>
</evidence>
<dbReference type="Proteomes" id="UP000026682">
    <property type="component" value="Unassembled WGS sequence"/>
</dbReference>